<dbReference type="PROSITE" id="PS50181">
    <property type="entry name" value="FBOX"/>
    <property type="match status" value="1"/>
</dbReference>
<accession>A0ABM1G0Q7</accession>
<reference evidence="4" key="2">
    <citation type="submission" date="2025-08" db="UniProtKB">
        <authorList>
            <consortium name="RefSeq"/>
        </authorList>
    </citation>
    <scope>IDENTIFICATION</scope>
</reference>
<reference evidence="3" key="1">
    <citation type="journal article" date="2014" name="Nat. Genet.">
        <title>The genome of the stress-tolerant wild tomato species Solanum pennellii.</title>
        <authorList>
            <person name="Bolger A."/>
            <person name="Scossa F."/>
            <person name="Bolger M.E."/>
            <person name="Lanz C."/>
            <person name="Maumus F."/>
            <person name="Tohge T."/>
            <person name="Quesneville H."/>
            <person name="Alseekh S."/>
            <person name="Sorensen I."/>
            <person name="Lichtenstein G."/>
            <person name="Fich E.A."/>
            <person name="Conte M."/>
            <person name="Keller H."/>
            <person name="Schneeberger K."/>
            <person name="Schwacke R."/>
            <person name="Ofner I."/>
            <person name="Vrebalov J."/>
            <person name="Xu Y."/>
            <person name="Osorio S."/>
            <person name="Aflitos S.A."/>
            <person name="Schijlen E."/>
            <person name="Jimenez-Gomez J.M."/>
            <person name="Ryngajllo M."/>
            <person name="Kimura S."/>
            <person name="Kumar R."/>
            <person name="Koenig D."/>
            <person name="Headland L.R."/>
            <person name="Maloof J.N."/>
            <person name="Sinha N."/>
            <person name="van Ham R.C."/>
            <person name="Lankhorst R.K."/>
            <person name="Mao L."/>
            <person name="Vogel A."/>
            <person name="Arsova B."/>
            <person name="Panstruga R."/>
            <person name="Fei Z."/>
            <person name="Rose J.K."/>
            <person name="Zamir D."/>
            <person name="Carrari F."/>
            <person name="Giovannoni J.J."/>
            <person name="Weigel D."/>
            <person name="Usadel B."/>
            <person name="Fernie A.R."/>
        </authorList>
    </citation>
    <scope>NUCLEOTIDE SEQUENCE [LARGE SCALE GENOMIC DNA]</scope>
    <source>
        <strain evidence="3">cv. LA0716</strain>
    </source>
</reference>
<organism evidence="3 4">
    <name type="scientific">Solanum pennellii</name>
    <name type="common">Tomato</name>
    <name type="synonym">Lycopersicon pennellii</name>
    <dbReference type="NCBI Taxonomy" id="28526"/>
    <lineage>
        <taxon>Eukaryota</taxon>
        <taxon>Viridiplantae</taxon>
        <taxon>Streptophyta</taxon>
        <taxon>Embryophyta</taxon>
        <taxon>Tracheophyta</taxon>
        <taxon>Spermatophyta</taxon>
        <taxon>Magnoliopsida</taxon>
        <taxon>eudicotyledons</taxon>
        <taxon>Gunneridae</taxon>
        <taxon>Pentapetalae</taxon>
        <taxon>asterids</taxon>
        <taxon>lamiids</taxon>
        <taxon>Solanales</taxon>
        <taxon>Solanaceae</taxon>
        <taxon>Solanoideae</taxon>
        <taxon>Solaneae</taxon>
        <taxon>Solanum</taxon>
        <taxon>Solanum subgen. Lycopersicon</taxon>
    </lineage>
</organism>
<dbReference type="PANTHER" id="PTHR31639:SF217">
    <property type="entry name" value="F-BOX DOMAIN-CONTAINING PROTEIN"/>
    <property type="match status" value="1"/>
</dbReference>
<protein>
    <submittedName>
        <fullName evidence="4">F-box protein At1g49610</fullName>
    </submittedName>
</protein>
<dbReference type="PANTHER" id="PTHR31639">
    <property type="entry name" value="F-BOX PROTEIN-LIKE"/>
    <property type="match status" value="1"/>
</dbReference>
<evidence type="ECO:0000313" key="4">
    <source>
        <dbReference type="RefSeq" id="XP_015064291.1"/>
    </source>
</evidence>
<dbReference type="GeneID" id="107009465"/>
<keyword evidence="3" id="KW-1185">Reference proteome</keyword>
<feature type="compositionally biased region" description="Basic and acidic residues" evidence="1">
    <location>
        <begin position="1"/>
        <end position="10"/>
    </location>
</feature>
<dbReference type="InterPro" id="IPR055357">
    <property type="entry name" value="LRR_At1g61320_AtMIF1"/>
</dbReference>
<dbReference type="InterPro" id="IPR036047">
    <property type="entry name" value="F-box-like_dom_sf"/>
</dbReference>
<evidence type="ECO:0000256" key="1">
    <source>
        <dbReference type="SAM" id="MobiDB-lite"/>
    </source>
</evidence>
<name>A0ABM1G0Q7_SOLPN</name>
<dbReference type="Pfam" id="PF23622">
    <property type="entry name" value="LRR_At1g61320_AtMIF1"/>
    <property type="match status" value="1"/>
</dbReference>
<dbReference type="Pfam" id="PF00646">
    <property type="entry name" value="F-box"/>
    <property type="match status" value="1"/>
</dbReference>
<gene>
    <name evidence="4" type="primary">LOC107009465</name>
</gene>
<dbReference type="Proteomes" id="UP000694930">
    <property type="component" value="Chromosome 2"/>
</dbReference>
<dbReference type="InterPro" id="IPR001810">
    <property type="entry name" value="F-box_dom"/>
</dbReference>
<evidence type="ECO:0000259" key="2">
    <source>
        <dbReference type="PROSITE" id="PS50181"/>
    </source>
</evidence>
<feature type="region of interest" description="Disordered" evidence="1">
    <location>
        <begin position="1"/>
        <end position="26"/>
    </location>
</feature>
<dbReference type="RefSeq" id="XP_015064291.1">
    <property type="nucleotide sequence ID" value="XM_015208805.1"/>
</dbReference>
<feature type="domain" description="F-box" evidence="2">
    <location>
        <begin position="46"/>
        <end position="94"/>
    </location>
</feature>
<sequence length="522" mass="59633">MSTRSEKDQFRSSPGDDGNSESWLVGNSPQKNVKIETGCNDETDLVDRISHLPHALIVQILSRLSIIDAFRTTILSKDWQYFWTAIDNLVYDNEEFNCSNSSMVHKFISVTDNVLPLLSSSSIKKCSLNFVFRHNDEVSYFPVIDKWLEFVVNKKVEGLSLKISYDTDDIENDQPYSLPKVFCSSSSIQKLKCQNCRILDDCVLNWTSLKILTLEDLLIQDKHISQIMSNSPQLESFSLYKFCGFNYLHMTSPNCKKLKLIDHYHPIGDWYSFEGDCCFEVVAPYVEHLTISGDFDYTIIELKDLSSLDHAKLDLCSDEFDSLDEGILIDLLVSIGCANELILSSWFIKVISTSMMDEELKVSLPLLQCRWLTISSYVSKVSFLMLDKLLRSTPNLEKLTMFPDLEDFSIFQNAEKNTEALELYDPLSFQENIFKDHLQNLKIVKVMPFCTSEATELDQFLKFLLEHAINLEKMVIVPKHKGCNNCATNTSQLIKCLSLFPRASISTVISLGPVTRNVFNTL</sequence>
<evidence type="ECO:0000313" key="3">
    <source>
        <dbReference type="Proteomes" id="UP000694930"/>
    </source>
</evidence>
<proteinExistence type="predicted"/>
<dbReference type="SUPFAM" id="SSF81383">
    <property type="entry name" value="F-box domain"/>
    <property type="match status" value="1"/>
</dbReference>